<dbReference type="HOGENOM" id="CLU_004760_2_1_1"/>
<keyword evidence="6 10" id="KW-0472">Membrane</keyword>
<dbReference type="AlphaFoldDB" id="A0A0C3C978"/>
<comment type="catalytic activity">
    <reaction evidence="9 10">
        <text>[(1-&gt;4)-N-acetyl-beta-D-glucosaminyl](n) + UDP-N-acetyl-alpha-D-glucosamine = [(1-&gt;4)-N-acetyl-beta-D-glucosaminyl](n+1) + UDP + H(+)</text>
        <dbReference type="Rhea" id="RHEA:16637"/>
        <dbReference type="Rhea" id="RHEA-COMP:9593"/>
        <dbReference type="Rhea" id="RHEA-COMP:9595"/>
        <dbReference type="ChEBI" id="CHEBI:15378"/>
        <dbReference type="ChEBI" id="CHEBI:17029"/>
        <dbReference type="ChEBI" id="CHEBI:57705"/>
        <dbReference type="ChEBI" id="CHEBI:58223"/>
        <dbReference type="EC" id="2.4.1.16"/>
    </reaction>
</comment>
<gene>
    <name evidence="13" type="ORF">M413DRAFT_442072</name>
</gene>
<evidence type="ECO:0000256" key="4">
    <source>
        <dbReference type="ARBA" id="ARBA00022692"/>
    </source>
</evidence>
<dbReference type="STRING" id="686832.A0A0C3C978"/>
<reference evidence="13 14" key="1">
    <citation type="submission" date="2014-04" db="EMBL/GenBank/DDBJ databases">
        <authorList>
            <consortium name="DOE Joint Genome Institute"/>
            <person name="Kuo A."/>
            <person name="Gay G."/>
            <person name="Dore J."/>
            <person name="Kohler A."/>
            <person name="Nagy L.G."/>
            <person name="Floudas D."/>
            <person name="Copeland A."/>
            <person name="Barry K.W."/>
            <person name="Cichocki N."/>
            <person name="Veneault-Fourrey C."/>
            <person name="LaButti K."/>
            <person name="Lindquist E.A."/>
            <person name="Lipzen A."/>
            <person name="Lundell T."/>
            <person name="Morin E."/>
            <person name="Murat C."/>
            <person name="Sun H."/>
            <person name="Tunlid A."/>
            <person name="Henrissat B."/>
            <person name="Grigoriev I.V."/>
            <person name="Hibbett D.S."/>
            <person name="Martin F."/>
            <person name="Nordberg H.P."/>
            <person name="Cantor M.N."/>
            <person name="Hua S.X."/>
        </authorList>
    </citation>
    <scope>NUCLEOTIDE SEQUENCE [LARGE SCALE GENOMIC DNA]</scope>
    <source>
        <strain evidence="14">h7</strain>
    </source>
</reference>
<evidence type="ECO:0000256" key="11">
    <source>
        <dbReference type="SAM" id="MobiDB-lite"/>
    </source>
</evidence>
<evidence type="ECO:0000259" key="12">
    <source>
        <dbReference type="Pfam" id="PF08407"/>
    </source>
</evidence>
<dbReference type="GO" id="GO:0006031">
    <property type="term" value="P:chitin biosynthetic process"/>
    <property type="evidence" value="ECO:0007669"/>
    <property type="project" value="UniProtKB-UniRule"/>
</dbReference>
<keyword evidence="7 10" id="KW-0961">Cell wall biogenesis/degradation</keyword>
<feature type="transmembrane region" description="Helical" evidence="10">
    <location>
        <begin position="758"/>
        <end position="781"/>
    </location>
</feature>
<evidence type="ECO:0000256" key="8">
    <source>
        <dbReference type="ARBA" id="ARBA00024009"/>
    </source>
</evidence>
<dbReference type="PANTHER" id="PTHR22914">
    <property type="entry name" value="CHITIN SYNTHASE"/>
    <property type="match status" value="1"/>
</dbReference>
<dbReference type="InterPro" id="IPR004835">
    <property type="entry name" value="Chitin_synth"/>
</dbReference>
<evidence type="ECO:0000313" key="13">
    <source>
        <dbReference type="EMBL" id="KIM45400.1"/>
    </source>
</evidence>
<dbReference type="GO" id="GO:0030428">
    <property type="term" value="C:cell septum"/>
    <property type="evidence" value="ECO:0007669"/>
    <property type="project" value="TreeGrafter"/>
</dbReference>
<dbReference type="PANTHER" id="PTHR22914:SF38">
    <property type="entry name" value="CHITIN SYNTHASE 2"/>
    <property type="match status" value="1"/>
</dbReference>
<evidence type="ECO:0000256" key="6">
    <source>
        <dbReference type="ARBA" id="ARBA00023136"/>
    </source>
</evidence>
<evidence type="ECO:0000256" key="10">
    <source>
        <dbReference type="RuleBase" id="RU366040"/>
    </source>
</evidence>
<feature type="transmembrane region" description="Helical" evidence="10">
    <location>
        <begin position="787"/>
        <end position="811"/>
    </location>
</feature>
<evidence type="ECO:0000256" key="3">
    <source>
        <dbReference type="ARBA" id="ARBA00022676"/>
    </source>
</evidence>
<reference evidence="14" key="2">
    <citation type="submission" date="2015-01" db="EMBL/GenBank/DDBJ databases">
        <title>Evolutionary Origins and Diversification of the Mycorrhizal Mutualists.</title>
        <authorList>
            <consortium name="DOE Joint Genome Institute"/>
            <consortium name="Mycorrhizal Genomics Consortium"/>
            <person name="Kohler A."/>
            <person name="Kuo A."/>
            <person name="Nagy L.G."/>
            <person name="Floudas D."/>
            <person name="Copeland A."/>
            <person name="Barry K.W."/>
            <person name="Cichocki N."/>
            <person name="Veneault-Fourrey C."/>
            <person name="LaButti K."/>
            <person name="Lindquist E.A."/>
            <person name="Lipzen A."/>
            <person name="Lundell T."/>
            <person name="Morin E."/>
            <person name="Murat C."/>
            <person name="Riley R."/>
            <person name="Ohm R."/>
            <person name="Sun H."/>
            <person name="Tunlid A."/>
            <person name="Henrissat B."/>
            <person name="Grigoriev I.V."/>
            <person name="Hibbett D.S."/>
            <person name="Martin F."/>
        </authorList>
    </citation>
    <scope>NUCLEOTIDE SEQUENCE [LARGE SCALE GENOMIC DNA]</scope>
    <source>
        <strain evidence="14">h7</strain>
    </source>
</reference>
<feature type="transmembrane region" description="Helical" evidence="10">
    <location>
        <begin position="649"/>
        <end position="668"/>
    </location>
</feature>
<accession>A0A0C3C978</accession>
<feature type="transmembrane region" description="Helical" evidence="10">
    <location>
        <begin position="688"/>
        <end position="708"/>
    </location>
</feature>
<evidence type="ECO:0000256" key="9">
    <source>
        <dbReference type="ARBA" id="ARBA00048014"/>
    </source>
</evidence>
<feature type="region of interest" description="Disordered" evidence="11">
    <location>
        <begin position="1"/>
        <end position="81"/>
    </location>
</feature>
<evidence type="ECO:0000313" key="14">
    <source>
        <dbReference type="Proteomes" id="UP000053424"/>
    </source>
</evidence>
<dbReference type="InterPro" id="IPR013616">
    <property type="entry name" value="Chitin_synth_N"/>
</dbReference>
<organism evidence="13 14">
    <name type="scientific">Hebeloma cylindrosporum</name>
    <dbReference type="NCBI Taxonomy" id="76867"/>
    <lineage>
        <taxon>Eukaryota</taxon>
        <taxon>Fungi</taxon>
        <taxon>Dikarya</taxon>
        <taxon>Basidiomycota</taxon>
        <taxon>Agaricomycotina</taxon>
        <taxon>Agaricomycetes</taxon>
        <taxon>Agaricomycetidae</taxon>
        <taxon>Agaricales</taxon>
        <taxon>Agaricineae</taxon>
        <taxon>Hymenogastraceae</taxon>
        <taxon>Hebeloma</taxon>
    </lineage>
</organism>
<dbReference type="SUPFAM" id="SSF53448">
    <property type="entry name" value="Nucleotide-diphospho-sugar transferases"/>
    <property type="match status" value="1"/>
</dbReference>
<proteinExistence type="inferred from homology"/>
<dbReference type="Pfam" id="PF01644">
    <property type="entry name" value="Chitin_synth_1"/>
    <property type="match status" value="1"/>
</dbReference>
<feature type="transmembrane region" description="Helical" evidence="10">
    <location>
        <begin position="908"/>
        <end position="926"/>
    </location>
</feature>
<keyword evidence="14" id="KW-1185">Reference proteome</keyword>
<evidence type="ECO:0000256" key="5">
    <source>
        <dbReference type="ARBA" id="ARBA00022989"/>
    </source>
</evidence>
<comment type="similarity">
    <text evidence="10">Belongs to the chitin synthase family.</text>
</comment>
<dbReference type="GO" id="GO:0005886">
    <property type="term" value="C:plasma membrane"/>
    <property type="evidence" value="ECO:0007669"/>
    <property type="project" value="UniProtKB-SubCell"/>
</dbReference>
<comment type="subcellular location">
    <subcellularLocation>
        <location evidence="10">Cell membrane</location>
        <topology evidence="10">Multi-pass membrane protein</topology>
    </subcellularLocation>
    <subcellularLocation>
        <location evidence="1">Membrane</location>
        <topology evidence="1">Multi-pass membrane protein</topology>
    </subcellularLocation>
</comment>
<evidence type="ECO:0000256" key="7">
    <source>
        <dbReference type="ARBA" id="ARBA00023316"/>
    </source>
</evidence>
<dbReference type="Pfam" id="PF08407">
    <property type="entry name" value="Chitin_synth_1N"/>
    <property type="match status" value="1"/>
</dbReference>
<keyword evidence="5 10" id="KW-1133">Transmembrane helix</keyword>
<dbReference type="OrthoDB" id="26569at2759"/>
<dbReference type="GO" id="GO:0071555">
    <property type="term" value="P:cell wall organization"/>
    <property type="evidence" value="ECO:0007669"/>
    <property type="project" value="UniProtKB-KW"/>
</dbReference>
<keyword evidence="4 10" id="KW-0812">Transmembrane</keyword>
<dbReference type="Proteomes" id="UP000053424">
    <property type="component" value="Unassembled WGS sequence"/>
</dbReference>
<dbReference type="InterPro" id="IPR029044">
    <property type="entry name" value="Nucleotide-diphossugar_trans"/>
</dbReference>
<feature type="region of interest" description="Disordered" evidence="11">
    <location>
        <begin position="257"/>
        <end position="280"/>
    </location>
</feature>
<sequence>MAAPRRKPAPRVQSPIQQQQQPADPHLKRYSLSDAPTSTSYDNISTAVDRLLETYPESERPVSQVDPFQEVASSVDGHSSNDSHYYSTAPSTAHYTPYQPGQYLAPIITGETLQLDPDTAPLSSTQTDPFYDPTTPISATAPLAAAPTEYYYNQEQEYNPPSNHSHVSSYEQDTLASEAYASGLYSRASYRPPRSRSPTPAVDDEDYMIVGNESVHYTGYPEGQYDHEEDHATHEKYYSERGYLPNGQTVVFDPEPETPTSTIFSLPPEEKTRHFGPAPTGRVLRRHKTKRRVQLTNGNLVVDLDVPPKLVLPRRGEPETMKTRYTAVTCDPDDFEKKGFFLRQNESGRRTELFIVITMYNEDEVLFCRTMYGVMRNISHLCTRKNSQTWGPNAWEKVVVCIVADGRKKIHPRVLDCLTLLGVYQPGDHMKNKVNEKEVTAHLFEYTTSFALDPNLHFKYPDKGIVPTQIIFCMKEKNQKKINSHRWFFNAFAPMLQPNVCVLLDVGTRPSKNSIYRLWKAFDLNSSVAGACGEIATYKGKNWSLLLNPLVAAQNFEYKISCILDKPTESMFGYISVLPGAFSAYRYIALQNDEFGIGPLASYFKGEVLHGRDTDIFTSNMILKYVKGAVGETDVPDAIPEFISQRRRWLNGSFFAATYAIAHVGQILRSGHSFTRKMAFMVETVYNIINLIFSWFSIGNFFLFFVVLTTSLEDKSFGLTGITYFNTLVQYIMASLIVVCFLCSMGNKPSAAKWKYKLTSIILGVLMVYMVIASIACAIQAGHQGGAANSAMLFSIVVSYGLYAFSSLLAFDPWHMFTSFIPYLLLSPMYINVLNIYAFSNLDDISWGTKQDSIPDSDLGAVIQDSHSQVDVEMLTEVADVNSKGPLSVAEKEHAAKDYYANVRTNVLLTWVLSNGLLLVAIMSGMKETDAFGKDVGLTKVKAYMVFILAFTAITNCVRFVGSTLYLLARLITG</sequence>
<name>A0A0C3C978_HEBCY</name>
<feature type="transmembrane region" description="Helical" evidence="10">
    <location>
        <begin position="946"/>
        <end position="969"/>
    </location>
</feature>
<dbReference type="GO" id="GO:0004100">
    <property type="term" value="F:chitin synthase activity"/>
    <property type="evidence" value="ECO:0007669"/>
    <property type="project" value="UniProtKB-UniRule"/>
</dbReference>
<evidence type="ECO:0000256" key="1">
    <source>
        <dbReference type="ARBA" id="ARBA00004141"/>
    </source>
</evidence>
<feature type="domain" description="Chitin synthase N-terminal" evidence="12">
    <location>
        <begin position="288"/>
        <end position="352"/>
    </location>
</feature>
<dbReference type="EMBL" id="KN831772">
    <property type="protein sequence ID" value="KIM45400.1"/>
    <property type="molecule type" value="Genomic_DNA"/>
</dbReference>
<protein>
    <recommendedName>
        <fullName evidence="2 10">Chitin synthase</fullName>
        <ecNumber evidence="2 10">2.4.1.16</ecNumber>
    </recommendedName>
</protein>
<keyword evidence="10" id="KW-0808">Transferase</keyword>
<feature type="compositionally biased region" description="Polar residues" evidence="11">
    <location>
        <begin position="34"/>
        <end position="46"/>
    </location>
</feature>
<comment type="function">
    <text evidence="8 10">Polymerizes chitin, a structural polymer of the cell wall and septum, by transferring the sugar moiety of UDP-GlcNAc to the non-reducing end of the growing chitin polymer.</text>
</comment>
<dbReference type="EC" id="2.4.1.16" evidence="2 10"/>
<feature type="transmembrane region" description="Helical" evidence="10">
    <location>
        <begin position="728"/>
        <end position="746"/>
    </location>
</feature>
<keyword evidence="3 10" id="KW-0328">Glycosyltransferase</keyword>
<keyword evidence="10" id="KW-1003">Cell membrane</keyword>
<evidence type="ECO:0000256" key="2">
    <source>
        <dbReference type="ARBA" id="ARBA00012543"/>
    </source>
</evidence>